<protein>
    <submittedName>
        <fullName evidence="1">Uncharacterized protein</fullName>
    </submittedName>
</protein>
<accession>A0A6M3IEP7</accession>
<evidence type="ECO:0000313" key="2">
    <source>
        <dbReference type="EMBL" id="QJA74139.1"/>
    </source>
</evidence>
<dbReference type="EMBL" id="MT141169">
    <property type="protein sequence ID" value="QJA55627.1"/>
    <property type="molecule type" value="Genomic_DNA"/>
</dbReference>
<gene>
    <name evidence="2" type="ORF">MM415A02090_0002</name>
    <name evidence="1" type="ORF">MM415B02022_0009</name>
</gene>
<proteinExistence type="predicted"/>
<dbReference type="AlphaFoldDB" id="A0A6M3IEP7"/>
<name>A0A6M3IEP7_9ZZZZ</name>
<evidence type="ECO:0000313" key="1">
    <source>
        <dbReference type="EMBL" id="QJA55627.1"/>
    </source>
</evidence>
<organism evidence="1">
    <name type="scientific">viral metagenome</name>
    <dbReference type="NCBI Taxonomy" id="1070528"/>
    <lineage>
        <taxon>unclassified sequences</taxon>
        <taxon>metagenomes</taxon>
        <taxon>organismal metagenomes</taxon>
    </lineage>
</organism>
<sequence>MGLLDQSTTNLITKLISGYLGDTSIGAGVSITYKMTGTTVALWSPTTQLIPDMYTNFSGVSVFKGSYNFEEIERSGGRIEAGFVKFILMNNQVTGILSTDDMIYQAGTSDQSATTYQVKYFTNDPLHICYFIAGEAI</sequence>
<reference evidence="1" key="1">
    <citation type="submission" date="2020-03" db="EMBL/GenBank/DDBJ databases">
        <title>The deep terrestrial virosphere.</title>
        <authorList>
            <person name="Holmfeldt K."/>
            <person name="Nilsson E."/>
            <person name="Simone D."/>
            <person name="Lopez-Fernandez M."/>
            <person name="Wu X."/>
            <person name="de Brujin I."/>
            <person name="Lundin D."/>
            <person name="Andersson A."/>
            <person name="Bertilsson S."/>
            <person name="Dopson M."/>
        </authorList>
    </citation>
    <scope>NUCLEOTIDE SEQUENCE</scope>
    <source>
        <strain evidence="2">MM415A02090</strain>
        <strain evidence="1">MM415B02022</strain>
    </source>
</reference>
<dbReference type="EMBL" id="MT142077">
    <property type="protein sequence ID" value="QJA74139.1"/>
    <property type="molecule type" value="Genomic_DNA"/>
</dbReference>